<evidence type="ECO:0000256" key="3">
    <source>
        <dbReference type="ARBA" id="ARBA00007931"/>
    </source>
</evidence>
<evidence type="ECO:0000256" key="13">
    <source>
        <dbReference type="SAM" id="Phobius"/>
    </source>
</evidence>
<feature type="domain" description="Peptidase M50" evidence="14">
    <location>
        <begin position="126"/>
        <end position="168"/>
    </location>
</feature>
<proteinExistence type="inferred from homology"/>
<dbReference type="GO" id="GO:0006508">
    <property type="term" value="P:proteolysis"/>
    <property type="evidence" value="ECO:0007669"/>
    <property type="project" value="UniProtKB-KW"/>
</dbReference>
<dbReference type="InterPro" id="IPR044537">
    <property type="entry name" value="Rip2-like"/>
</dbReference>
<evidence type="ECO:0000256" key="1">
    <source>
        <dbReference type="ARBA" id="ARBA00001947"/>
    </source>
</evidence>
<comment type="cofactor">
    <cofactor evidence="1">
        <name>Zn(2+)</name>
        <dbReference type="ChEBI" id="CHEBI:29105"/>
    </cofactor>
</comment>
<evidence type="ECO:0000313" key="15">
    <source>
        <dbReference type="EMBL" id="MFD2232383.1"/>
    </source>
</evidence>
<dbReference type="RefSeq" id="WP_377313636.1">
    <property type="nucleotide sequence ID" value="NZ_JBHUIY010000001.1"/>
</dbReference>
<evidence type="ECO:0000256" key="7">
    <source>
        <dbReference type="ARBA" id="ARBA00022723"/>
    </source>
</evidence>
<evidence type="ECO:0000256" key="10">
    <source>
        <dbReference type="ARBA" id="ARBA00022989"/>
    </source>
</evidence>
<dbReference type="PANTHER" id="PTHR35864">
    <property type="entry name" value="ZINC METALLOPROTEASE MJ0611-RELATED"/>
    <property type="match status" value="1"/>
</dbReference>
<sequence>MSELLAGLAVWALPVLLAITLHEAAHGFAAQAMGDDTARRLGRVSLNPLRHVDPFGTVILPLLLLAAGGILFGWAKPVPVDFTRLRPARLGLIVVAAAGPAINLALAALAVLGFWLVPEVPEAFQGWLFASLRALMEINLLLAVFNMLPIPPLDGGRVLTGLLPPRLGWRLARLEKVGLLVVLLGLFVLPLLGERAGINFDPLGWLVGGPVDSLAGALVGLLGPR</sequence>
<protein>
    <submittedName>
        <fullName evidence="15">Site-2 protease family protein</fullName>
    </submittedName>
</protein>
<keyword evidence="4" id="KW-1003">Cell membrane</keyword>
<keyword evidence="16" id="KW-1185">Reference proteome</keyword>
<dbReference type="InterPro" id="IPR008915">
    <property type="entry name" value="Peptidase_M50"/>
</dbReference>
<accession>A0ABW5C6C7</accession>
<reference evidence="16" key="1">
    <citation type="journal article" date="2019" name="Int. J. Syst. Evol. Microbiol.">
        <title>The Global Catalogue of Microorganisms (GCM) 10K type strain sequencing project: providing services to taxonomists for standard genome sequencing and annotation.</title>
        <authorList>
            <consortium name="The Broad Institute Genomics Platform"/>
            <consortium name="The Broad Institute Genome Sequencing Center for Infectious Disease"/>
            <person name="Wu L."/>
            <person name="Ma J."/>
        </authorList>
    </citation>
    <scope>NUCLEOTIDE SEQUENCE [LARGE SCALE GENOMIC DNA]</scope>
    <source>
        <strain evidence="16">KCTC 15012</strain>
    </source>
</reference>
<keyword evidence="10 13" id="KW-1133">Transmembrane helix</keyword>
<dbReference type="PANTHER" id="PTHR35864:SF1">
    <property type="entry name" value="ZINC METALLOPROTEASE YWHC-RELATED"/>
    <property type="match status" value="1"/>
</dbReference>
<feature type="transmembrane region" description="Helical" evidence="13">
    <location>
        <begin position="203"/>
        <end position="223"/>
    </location>
</feature>
<evidence type="ECO:0000256" key="6">
    <source>
        <dbReference type="ARBA" id="ARBA00022692"/>
    </source>
</evidence>
<dbReference type="GO" id="GO:0008233">
    <property type="term" value="F:peptidase activity"/>
    <property type="evidence" value="ECO:0007669"/>
    <property type="project" value="UniProtKB-KW"/>
</dbReference>
<keyword evidence="8" id="KW-0378">Hydrolase</keyword>
<feature type="transmembrane region" description="Helical" evidence="13">
    <location>
        <begin position="90"/>
        <end position="115"/>
    </location>
</feature>
<keyword evidence="9" id="KW-0862">Zinc</keyword>
<feature type="transmembrane region" description="Helical" evidence="13">
    <location>
        <begin position="58"/>
        <end position="78"/>
    </location>
</feature>
<evidence type="ECO:0000259" key="14">
    <source>
        <dbReference type="Pfam" id="PF02163"/>
    </source>
</evidence>
<evidence type="ECO:0000313" key="16">
    <source>
        <dbReference type="Proteomes" id="UP001597296"/>
    </source>
</evidence>
<keyword evidence="12 13" id="KW-0472">Membrane</keyword>
<dbReference type="InterPro" id="IPR052348">
    <property type="entry name" value="Metallopeptidase_M50B"/>
</dbReference>
<keyword evidence="5 15" id="KW-0645">Protease</keyword>
<name>A0ABW5C6C7_9PROT</name>
<keyword evidence="11" id="KW-0482">Metalloprotease</keyword>
<dbReference type="EMBL" id="JBHUIY010000001">
    <property type="protein sequence ID" value="MFD2232383.1"/>
    <property type="molecule type" value="Genomic_DNA"/>
</dbReference>
<evidence type="ECO:0000256" key="12">
    <source>
        <dbReference type="ARBA" id="ARBA00023136"/>
    </source>
</evidence>
<evidence type="ECO:0000256" key="4">
    <source>
        <dbReference type="ARBA" id="ARBA00022475"/>
    </source>
</evidence>
<feature type="transmembrane region" description="Helical" evidence="13">
    <location>
        <begin position="171"/>
        <end position="191"/>
    </location>
</feature>
<feature type="transmembrane region" description="Helical" evidence="13">
    <location>
        <begin position="127"/>
        <end position="150"/>
    </location>
</feature>
<dbReference type="Proteomes" id="UP001597296">
    <property type="component" value="Unassembled WGS sequence"/>
</dbReference>
<dbReference type="CDD" id="cd06158">
    <property type="entry name" value="S2P-M50_like_1"/>
    <property type="match status" value="1"/>
</dbReference>
<evidence type="ECO:0000256" key="5">
    <source>
        <dbReference type="ARBA" id="ARBA00022670"/>
    </source>
</evidence>
<dbReference type="Pfam" id="PF02163">
    <property type="entry name" value="Peptidase_M50"/>
    <property type="match status" value="1"/>
</dbReference>
<comment type="caution">
    <text evidence="15">The sequence shown here is derived from an EMBL/GenBank/DDBJ whole genome shotgun (WGS) entry which is preliminary data.</text>
</comment>
<evidence type="ECO:0000256" key="2">
    <source>
        <dbReference type="ARBA" id="ARBA00004651"/>
    </source>
</evidence>
<keyword evidence="7" id="KW-0479">Metal-binding</keyword>
<evidence type="ECO:0000256" key="8">
    <source>
        <dbReference type="ARBA" id="ARBA00022801"/>
    </source>
</evidence>
<keyword evidence="6 13" id="KW-0812">Transmembrane</keyword>
<organism evidence="15 16">
    <name type="scientific">Phaeospirillum tilakii</name>
    <dbReference type="NCBI Taxonomy" id="741673"/>
    <lineage>
        <taxon>Bacteria</taxon>
        <taxon>Pseudomonadati</taxon>
        <taxon>Pseudomonadota</taxon>
        <taxon>Alphaproteobacteria</taxon>
        <taxon>Rhodospirillales</taxon>
        <taxon>Rhodospirillaceae</taxon>
        <taxon>Phaeospirillum</taxon>
    </lineage>
</organism>
<comment type="similarity">
    <text evidence="3">Belongs to the peptidase M50B family.</text>
</comment>
<evidence type="ECO:0000256" key="9">
    <source>
        <dbReference type="ARBA" id="ARBA00022833"/>
    </source>
</evidence>
<comment type="subcellular location">
    <subcellularLocation>
        <location evidence="2">Cell membrane</location>
        <topology evidence="2">Multi-pass membrane protein</topology>
    </subcellularLocation>
</comment>
<gene>
    <name evidence="15" type="ORF">ACFSNB_01045</name>
</gene>
<evidence type="ECO:0000256" key="11">
    <source>
        <dbReference type="ARBA" id="ARBA00023049"/>
    </source>
</evidence>